<organism evidence="1 2">
    <name type="scientific">Dryococelus australis</name>
    <dbReference type="NCBI Taxonomy" id="614101"/>
    <lineage>
        <taxon>Eukaryota</taxon>
        <taxon>Metazoa</taxon>
        <taxon>Ecdysozoa</taxon>
        <taxon>Arthropoda</taxon>
        <taxon>Hexapoda</taxon>
        <taxon>Insecta</taxon>
        <taxon>Pterygota</taxon>
        <taxon>Neoptera</taxon>
        <taxon>Polyneoptera</taxon>
        <taxon>Phasmatodea</taxon>
        <taxon>Verophasmatodea</taxon>
        <taxon>Anareolatae</taxon>
        <taxon>Phasmatidae</taxon>
        <taxon>Eurycanthinae</taxon>
        <taxon>Dryococelus</taxon>
    </lineage>
</organism>
<protein>
    <submittedName>
        <fullName evidence="1">Uncharacterized protein</fullName>
    </submittedName>
</protein>
<dbReference type="Proteomes" id="UP001159363">
    <property type="component" value="Chromosome 15"/>
</dbReference>
<keyword evidence="2" id="KW-1185">Reference proteome</keyword>
<evidence type="ECO:0000313" key="1">
    <source>
        <dbReference type="EMBL" id="KAJ8866468.1"/>
    </source>
</evidence>
<dbReference type="EMBL" id="JARBHB010000016">
    <property type="protein sequence ID" value="KAJ8866468.1"/>
    <property type="molecule type" value="Genomic_DNA"/>
</dbReference>
<accession>A0ABQ9G1V1</accession>
<comment type="caution">
    <text evidence="1">The sequence shown here is derived from an EMBL/GenBank/DDBJ whole genome shotgun (WGS) entry which is preliminary data.</text>
</comment>
<evidence type="ECO:0000313" key="2">
    <source>
        <dbReference type="Proteomes" id="UP001159363"/>
    </source>
</evidence>
<name>A0ABQ9G1V1_9NEOP</name>
<proteinExistence type="predicted"/>
<gene>
    <name evidence="1" type="ORF">PR048_032311</name>
</gene>
<reference evidence="1 2" key="1">
    <citation type="submission" date="2023-02" db="EMBL/GenBank/DDBJ databases">
        <title>LHISI_Scaffold_Assembly.</title>
        <authorList>
            <person name="Stuart O.P."/>
            <person name="Cleave R."/>
            <person name="Magrath M.J.L."/>
            <person name="Mikheyev A.S."/>
        </authorList>
    </citation>
    <scope>NUCLEOTIDE SEQUENCE [LARGE SCALE GENOMIC DNA]</scope>
    <source>
        <strain evidence="1">Daus_M_001</strain>
        <tissue evidence="1">Leg muscle</tissue>
    </source>
</reference>
<sequence>MSFTETNRSTANGWRLLDGQRQHPSITELRQGDGLCVCSRLHGPKAGIRSILPHFDCTLMSKTVLSTFSPLPFSGHSLRFMPLHGILPVFSVKPALLANLRYSDFVLLKPLPEYPIVVPSDRRRAAGEVTSVREVCDCEYQAVKDAAGSATVAERLTRSPPTKTNRVQSPAGSPDFFKWESCRMMPLVGGSSRGSPVSTAPSFRRCSIFTSNTLIGSQDLGVKSRPNLFTHSFTCSDSYTGIRNTRPRFGDIGSNIDPGIIAPDLGVSGPEKRPEIIFASRNRAERCRWSGGFSRGFPFSLRPFILAPLHTHLDHRYRLPRPCRLRAAQISSLHFTYHQGELGSIPGRATPDFCKWESCRTMPLVRRVFSVISSFLSLCLPALLHSHLTSPSSALKTSYRFNGLITPSNLRSCERFENSREARLPSAGLALTHRLSVNTFPQTQNVVLYCYALLPGAMAVDPPHPSPPPG</sequence>